<proteinExistence type="predicted"/>
<reference evidence="1" key="1">
    <citation type="submission" date="2022-08" db="EMBL/GenBank/DDBJ databases">
        <title>Genome Sequence of Pycnoporus sanguineus.</title>
        <authorList>
            <person name="Buettner E."/>
        </authorList>
    </citation>
    <scope>NUCLEOTIDE SEQUENCE</scope>
    <source>
        <strain evidence="1">CG-C14</strain>
    </source>
</reference>
<evidence type="ECO:0000313" key="2">
    <source>
        <dbReference type="Proteomes" id="UP001144978"/>
    </source>
</evidence>
<comment type="caution">
    <text evidence="1">The sequence shown here is derived from an EMBL/GenBank/DDBJ whole genome shotgun (WGS) entry which is preliminary data.</text>
</comment>
<keyword evidence="2" id="KW-1185">Reference proteome</keyword>
<gene>
    <name evidence="1" type="ORF">NUW54_g12514</name>
</gene>
<organism evidence="1 2">
    <name type="scientific">Trametes sanguinea</name>
    <dbReference type="NCBI Taxonomy" id="158606"/>
    <lineage>
        <taxon>Eukaryota</taxon>
        <taxon>Fungi</taxon>
        <taxon>Dikarya</taxon>
        <taxon>Basidiomycota</taxon>
        <taxon>Agaricomycotina</taxon>
        <taxon>Agaricomycetes</taxon>
        <taxon>Polyporales</taxon>
        <taxon>Polyporaceae</taxon>
        <taxon>Trametes</taxon>
    </lineage>
</organism>
<dbReference type="Proteomes" id="UP001144978">
    <property type="component" value="Unassembled WGS sequence"/>
</dbReference>
<accession>A0ACC1MXN1</accession>
<dbReference type="EMBL" id="JANSHE010005358">
    <property type="protein sequence ID" value="KAJ2971404.1"/>
    <property type="molecule type" value="Genomic_DNA"/>
</dbReference>
<evidence type="ECO:0000313" key="1">
    <source>
        <dbReference type="EMBL" id="KAJ2971404.1"/>
    </source>
</evidence>
<sequence>MHLSSVAHPHAADRSRLRLLCGYENGSVTMWGYVRDDKDISIEGIGWESLWTVRLHVESVMAMAVSPDGSFALSVSADHLIGRYNLSEAESAAEPQEACTVFRTKHPGNGSIAIKDDCRVCAVGGWDGRIRLYSTKAFKPLGTLAYHKKNCQSLTFAHPQSSPRAGSPTPPNTQGGDEDYDDDMTEQEKKERTRWLVSGGQDSRVAIWSLMDFGKA</sequence>
<name>A0ACC1MXN1_9APHY</name>
<protein>
    <submittedName>
        <fullName evidence="1">Uncharacterized protein</fullName>
    </submittedName>
</protein>